<name>A0ABM8Y7V3_9BACI</name>
<evidence type="ECO:0000313" key="1">
    <source>
        <dbReference type="EMBL" id="CAG9611813.1"/>
    </source>
</evidence>
<reference evidence="1 2" key="1">
    <citation type="submission" date="2021-10" db="EMBL/GenBank/DDBJ databases">
        <authorList>
            <person name="Criscuolo A."/>
        </authorList>
    </citation>
    <scope>NUCLEOTIDE SEQUENCE [LARGE SCALE GENOMIC DNA]</scope>
    <source>
        <strain evidence="2">CIP 111899</strain>
    </source>
</reference>
<comment type="caution">
    <text evidence="1">The sequence shown here is derived from an EMBL/GenBank/DDBJ whole genome shotgun (WGS) entry which is preliminary data.</text>
</comment>
<protein>
    <submittedName>
        <fullName evidence="1">Uncharacterized protein</fullName>
    </submittedName>
</protein>
<sequence length="92" mass="10590">MRNKYTSYSKLELTYQYKFIDIDLVNKLFTIDIIDVKSGKIILTISIDLSKDTIEIEGNLEDFPHSIEKTIFSLKSTANDCIKNNISNPDQL</sequence>
<dbReference type="Proteomes" id="UP000789423">
    <property type="component" value="Unassembled WGS sequence"/>
</dbReference>
<gene>
    <name evidence="1" type="ORF">BACCIP111899_00985</name>
</gene>
<organism evidence="1 2">
    <name type="scientific">Bacillus rhizoplanae</name>
    <dbReference type="NCBI Taxonomy" id="2880966"/>
    <lineage>
        <taxon>Bacteria</taxon>
        <taxon>Bacillati</taxon>
        <taxon>Bacillota</taxon>
        <taxon>Bacilli</taxon>
        <taxon>Bacillales</taxon>
        <taxon>Bacillaceae</taxon>
        <taxon>Bacillus</taxon>
    </lineage>
</organism>
<dbReference type="EMBL" id="CAKJTI010000003">
    <property type="protein sequence ID" value="CAG9611813.1"/>
    <property type="molecule type" value="Genomic_DNA"/>
</dbReference>
<evidence type="ECO:0000313" key="2">
    <source>
        <dbReference type="Proteomes" id="UP000789423"/>
    </source>
</evidence>
<accession>A0ABM8Y7V3</accession>
<dbReference type="RefSeq" id="WP_230574056.1">
    <property type="nucleotide sequence ID" value="NZ_CAKJTI010000003.1"/>
</dbReference>
<keyword evidence="2" id="KW-1185">Reference proteome</keyword>
<proteinExistence type="predicted"/>